<reference evidence="2 3" key="1">
    <citation type="submission" date="2016-03" db="EMBL/GenBank/DDBJ databases">
        <title>Choanephora cucurbitarum.</title>
        <authorList>
            <person name="Min B."/>
            <person name="Park H."/>
            <person name="Park J.-H."/>
            <person name="Shin H.-D."/>
            <person name="Choi I.-G."/>
        </authorList>
    </citation>
    <scope>NUCLEOTIDE SEQUENCE [LARGE SCALE GENOMIC DNA]</scope>
    <source>
        <strain evidence="2 3">KUS-F28377</strain>
    </source>
</reference>
<sequence>MRTPYSWNVSVRALPVRCDASTYCPDNNSRCTPTVATGQHCEIQRDDECSGNNAICLNSTCFIKGAPLGGNCGSDLTVYMTYDAAGEGLQQTIIRDNCTEGTYCDNALCIQSKALGSSCEQDRECLSGTCSNDGSCINGPDVFHKVQPWLWGVVGASVVLFVCLVLGLLWMLHRYQSKKEHEKISKFFGDNQEFAKHALMNDDDYSDYDGDSRANQPLNDSRNLVYLTTPDYQLSQALTVGSRNASSSALNQSTPNLSPRAS</sequence>
<organism evidence="2 3">
    <name type="scientific">Choanephora cucurbitarum</name>
    <dbReference type="NCBI Taxonomy" id="101091"/>
    <lineage>
        <taxon>Eukaryota</taxon>
        <taxon>Fungi</taxon>
        <taxon>Fungi incertae sedis</taxon>
        <taxon>Mucoromycota</taxon>
        <taxon>Mucoromycotina</taxon>
        <taxon>Mucoromycetes</taxon>
        <taxon>Mucorales</taxon>
        <taxon>Mucorineae</taxon>
        <taxon>Choanephoraceae</taxon>
        <taxon>Choanephoroideae</taxon>
        <taxon>Choanephora</taxon>
    </lineage>
</organism>
<keyword evidence="1" id="KW-0812">Transmembrane</keyword>
<keyword evidence="1" id="KW-1133">Transmembrane helix</keyword>
<feature type="transmembrane region" description="Helical" evidence="1">
    <location>
        <begin position="149"/>
        <end position="172"/>
    </location>
</feature>
<dbReference type="AlphaFoldDB" id="A0A1C7N563"/>
<dbReference type="STRING" id="101091.A0A1C7N563"/>
<gene>
    <name evidence="2" type="ORF">A0J61_07675</name>
</gene>
<keyword evidence="3" id="KW-1185">Reference proteome</keyword>
<comment type="caution">
    <text evidence="2">The sequence shown here is derived from an EMBL/GenBank/DDBJ whole genome shotgun (WGS) entry which is preliminary data.</text>
</comment>
<evidence type="ECO:0000313" key="2">
    <source>
        <dbReference type="EMBL" id="OBZ84275.1"/>
    </source>
</evidence>
<accession>A0A1C7N563</accession>
<dbReference type="Proteomes" id="UP000093000">
    <property type="component" value="Unassembled WGS sequence"/>
</dbReference>
<name>A0A1C7N563_9FUNG</name>
<evidence type="ECO:0000256" key="1">
    <source>
        <dbReference type="SAM" id="Phobius"/>
    </source>
</evidence>
<dbReference type="InParanoid" id="A0A1C7N563"/>
<dbReference type="EMBL" id="LUGH01000532">
    <property type="protein sequence ID" value="OBZ84275.1"/>
    <property type="molecule type" value="Genomic_DNA"/>
</dbReference>
<keyword evidence="1" id="KW-0472">Membrane</keyword>
<proteinExistence type="predicted"/>
<dbReference type="OrthoDB" id="195231at2759"/>
<evidence type="ECO:0000313" key="3">
    <source>
        <dbReference type="Proteomes" id="UP000093000"/>
    </source>
</evidence>
<protein>
    <submittedName>
        <fullName evidence="2">Uncharacterized protein</fullName>
    </submittedName>
</protein>